<dbReference type="Pfam" id="PF00403">
    <property type="entry name" value="HMA"/>
    <property type="match status" value="1"/>
</dbReference>
<name>A0A484MEB5_9ASTE</name>
<dbReference type="CDD" id="cd00371">
    <property type="entry name" value="HMA"/>
    <property type="match status" value="1"/>
</dbReference>
<evidence type="ECO:0000313" key="7">
    <source>
        <dbReference type="EMBL" id="VFQ87291.1"/>
    </source>
</evidence>
<dbReference type="GO" id="GO:0016020">
    <property type="term" value="C:membrane"/>
    <property type="evidence" value="ECO:0007669"/>
    <property type="project" value="UniProtKB-SubCell"/>
</dbReference>
<dbReference type="Gene3D" id="3.30.70.100">
    <property type="match status" value="1"/>
</dbReference>
<evidence type="ECO:0000256" key="4">
    <source>
        <dbReference type="ARBA" id="ARBA00023289"/>
    </source>
</evidence>
<evidence type="ECO:0000256" key="5">
    <source>
        <dbReference type="ARBA" id="ARBA00024045"/>
    </source>
</evidence>
<dbReference type="SUPFAM" id="SSF55008">
    <property type="entry name" value="HMA, heavy metal-associated domain"/>
    <property type="match status" value="1"/>
</dbReference>
<gene>
    <name evidence="7" type="ORF">CCAM_LOCUS29067</name>
</gene>
<dbReference type="EMBL" id="OOIL02003368">
    <property type="protein sequence ID" value="VFQ87291.1"/>
    <property type="molecule type" value="Genomic_DNA"/>
</dbReference>
<dbReference type="PANTHER" id="PTHR45868">
    <property type="entry name" value="HEAVY METAL-ASSOCIATED ISOPRENYLATED PLANT PROTEIN 33-RELATED"/>
    <property type="match status" value="1"/>
</dbReference>
<keyword evidence="4" id="KW-0636">Prenylation</keyword>
<evidence type="ECO:0000256" key="3">
    <source>
        <dbReference type="ARBA" id="ARBA00022723"/>
    </source>
</evidence>
<comment type="subcellular location">
    <subcellularLocation>
        <location evidence="1">Membrane</location>
        <topology evidence="1">Peripheral membrane protein</topology>
    </subcellularLocation>
</comment>
<dbReference type="Proteomes" id="UP000595140">
    <property type="component" value="Unassembled WGS sequence"/>
</dbReference>
<accession>A0A484MEB5</accession>
<feature type="domain" description="HMA" evidence="6">
    <location>
        <begin position="11"/>
        <end position="74"/>
    </location>
</feature>
<dbReference type="InterPro" id="IPR006121">
    <property type="entry name" value="HMA_dom"/>
</dbReference>
<evidence type="ECO:0000256" key="2">
    <source>
        <dbReference type="ARBA" id="ARBA00022481"/>
    </source>
</evidence>
<dbReference type="InterPro" id="IPR036163">
    <property type="entry name" value="HMA_dom_sf"/>
</dbReference>
<dbReference type="OrthoDB" id="1110082at2759"/>
<keyword evidence="4" id="KW-0449">Lipoprotein</keyword>
<protein>
    <recommendedName>
        <fullName evidence="6">HMA domain-containing protein</fullName>
    </recommendedName>
</protein>
<keyword evidence="8" id="KW-1185">Reference proteome</keyword>
<dbReference type="GO" id="GO:0009626">
    <property type="term" value="P:plant-type hypersensitive response"/>
    <property type="evidence" value="ECO:0007669"/>
    <property type="project" value="UniProtKB-KW"/>
</dbReference>
<sequence length="189" mass="21112">MSWDDPRVPRCPSCLLKIDVHCDECKFCLMGVLSSISGVYTVDIDAEKGTATVVGEVEPNALLRALSDSGKHAELVRVTLRDPRMNRTATAYGTSSYASSYSPYYNNQTYDYTNRNSYAYNPIEYDPWSTRDYSRYQTGPRAVPGYGYHQEVNSYGGYLPPAQYASSYPLPRVDEYVAADASVPLCTVM</sequence>
<dbReference type="GO" id="GO:0046872">
    <property type="term" value="F:metal ion binding"/>
    <property type="evidence" value="ECO:0007669"/>
    <property type="project" value="UniProtKB-KW"/>
</dbReference>
<keyword evidence="2" id="KW-0488">Methylation</keyword>
<evidence type="ECO:0000313" key="8">
    <source>
        <dbReference type="Proteomes" id="UP000595140"/>
    </source>
</evidence>
<evidence type="ECO:0000256" key="1">
    <source>
        <dbReference type="ARBA" id="ARBA00004170"/>
    </source>
</evidence>
<keyword evidence="3" id="KW-0479">Metal-binding</keyword>
<evidence type="ECO:0000259" key="6">
    <source>
        <dbReference type="PROSITE" id="PS50846"/>
    </source>
</evidence>
<proteinExistence type="inferred from homology"/>
<dbReference type="AlphaFoldDB" id="A0A484MEB5"/>
<organism evidence="7 8">
    <name type="scientific">Cuscuta campestris</name>
    <dbReference type="NCBI Taxonomy" id="132261"/>
    <lineage>
        <taxon>Eukaryota</taxon>
        <taxon>Viridiplantae</taxon>
        <taxon>Streptophyta</taxon>
        <taxon>Embryophyta</taxon>
        <taxon>Tracheophyta</taxon>
        <taxon>Spermatophyta</taxon>
        <taxon>Magnoliopsida</taxon>
        <taxon>eudicotyledons</taxon>
        <taxon>Gunneridae</taxon>
        <taxon>Pentapetalae</taxon>
        <taxon>asterids</taxon>
        <taxon>lamiids</taxon>
        <taxon>Solanales</taxon>
        <taxon>Convolvulaceae</taxon>
        <taxon>Cuscuteae</taxon>
        <taxon>Cuscuta</taxon>
        <taxon>Cuscuta subgen. Grammica</taxon>
        <taxon>Cuscuta sect. Cleistogrammica</taxon>
    </lineage>
</organism>
<dbReference type="PANTHER" id="PTHR45868:SF63">
    <property type="entry name" value="HMA DOMAIN-CONTAINING PROTEIN"/>
    <property type="match status" value="1"/>
</dbReference>
<reference evidence="7 8" key="1">
    <citation type="submission" date="2018-04" db="EMBL/GenBank/DDBJ databases">
        <authorList>
            <person name="Vogel A."/>
        </authorList>
    </citation>
    <scope>NUCLEOTIDE SEQUENCE [LARGE SCALE GENOMIC DNA]</scope>
</reference>
<comment type="similarity">
    <text evidence="5">Belongs to the HIPP family.</text>
</comment>
<dbReference type="PROSITE" id="PS50846">
    <property type="entry name" value="HMA_2"/>
    <property type="match status" value="1"/>
</dbReference>